<accession>A0A433SH27</accession>
<feature type="transmembrane region" description="Helical" evidence="1">
    <location>
        <begin position="177"/>
        <end position="199"/>
    </location>
</feature>
<sequence>MAGASLLALLDDITTLLDDVATMTKIAARKTAGVLSDDLALNAQQVAGVSAKRELPVVWAVAKGSMLNKAFLIPVALLISEFLPWLIVLLLMIGGAYLCYEGVEKLLHSYQHWKQKKQGQHSEDASALANTSVSAEDIAALEKRKIRGAIRTDFILSAEIIVIALNVVQNQTLMMKFLVLAAIAVLITVGVYGIVAAIVKLDDIGYWMVRDSEETALRRKLGMLLVNAAPHLMRFLSIVGTIAMFLVGGGIIMHNVAALHHMELDVANWIATTPAVGELFQAITPSIMSLVLGLIVGAVVLAVVSGIEHFFSKTNKADKPSAS</sequence>
<feature type="transmembrane region" description="Helical" evidence="1">
    <location>
        <begin position="71"/>
        <end position="100"/>
    </location>
</feature>
<dbReference type="EMBL" id="PQSP01000001">
    <property type="protein sequence ID" value="RUS68028.1"/>
    <property type="molecule type" value="Genomic_DNA"/>
</dbReference>
<dbReference type="Proteomes" id="UP000286947">
    <property type="component" value="Unassembled WGS sequence"/>
</dbReference>
<dbReference type="AlphaFoldDB" id="A0A433SH27"/>
<evidence type="ECO:0000313" key="3">
    <source>
        <dbReference type="Proteomes" id="UP000286947"/>
    </source>
</evidence>
<keyword evidence="1" id="KW-0472">Membrane</keyword>
<dbReference type="InterPro" id="IPR008526">
    <property type="entry name" value="YedI"/>
</dbReference>
<reference evidence="2 3" key="1">
    <citation type="submission" date="2018-01" db="EMBL/GenBank/DDBJ databases">
        <title>Saezia sanguinis gen. nov., sp. nov., in the order Burkholderiales isolated from human blood.</title>
        <authorList>
            <person name="Medina-Pascual M.J."/>
            <person name="Valdezate S."/>
            <person name="Monzon S."/>
            <person name="Cuesta I."/>
            <person name="Carrasco G."/>
            <person name="Villalon P."/>
            <person name="Saez-Nieto J.A."/>
        </authorList>
    </citation>
    <scope>NUCLEOTIDE SEQUENCE [LARGE SCALE GENOMIC DNA]</scope>
    <source>
        <strain evidence="2 3">CNM695-12</strain>
    </source>
</reference>
<dbReference type="PIRSF" id="PIRSF016660">
    <property type="entry name" value="YedI"/>
    <property type="match status" value="1"/>
</dbReference>
<dbReference type="PANTHER" id="PTHR30503:SF3">
    <property type="entry name" value="INNER MEMBRANE PROTEIN YEDI"/>
    <property type="match status" value="1"/>
</dbReference>
<dbReference type="Pfam" id="PF05661">
    <property type="entry name" value="DUF808"/>
    <property type="match status" value="1"/>
</dbReference>
<protein>
    <submittedName>
        <fullName evidence="2">Inner membrane protein YedI</fullName>
    </submittedName>
</protein>
<gene>
    <name evidence="2" type="primary">yedI</name>
    <name evidence="2" type="ORF">CUZ56_00511</name>
</gene>
<evidence type="ECO:0000313" key="2">
    <source>
        <dbReference type="EMBL" id="RUS68028.1"/>
    </source>
</evidence>
<feature type="transmembrane region" description="Helical" evidence="1">
    <location>
        <begin position="235"/>
        <end position="259"/>
    </location>
</feature>
<keyword evidence="3" id="KW-1185">Reference proteome</keyword>
<organism evidence="2 3">
    <name type="scientific">Saezia sanguinis</name>
    <dbReference type="NCBI Taxonomy" id="1965230"/>
    <lineage>
        <taxon>Bacteria</taxon>
        <taxon>Pseudomonadati</taxon>
        <taxon>Pseudomonadota</taxon>
        <taxon>Betaproteobacteria</taxon>
        <taxon>Burkholderiales</taxon>
        <taxon>Saeziaceae</taxon>
        <taxon>Saezia</taxon>
    </lineage>
</organism>
<keyword evidence="1" id="KW-0812">Transmembrane</keyword>
<dbReference type="GO" id="GO:0005886">
    <property type="term" value="C:plasma membrane"/>
    <property type="evidence" value="ECO:0007669"/>
    <property type="project" value="TreeGrafter"/>
</dbReference>
<dbReference type="RefSeq" id="WP_126977864.1">
    <property type="nucleotide sequence ID" value="NZ_PQSP01000001.1"/>
</dbReference>
<dbReference type="PANTHER" id="PTHR30503">
    <property type="entry name" value="INNER MEMBRANE PROTEIN YEDI"/>
    <property type="match status" value="1"/>
</dbReference>
<evidence type="ECO:0000256" key="1">
    <source>
        <dbReference type="SAM" id="Phobius"/>
    </source>
</evidence>
<feature type="transmembrane region" description="Helical" evidence="1">
    <location>
        <begin position="279"/>
        <end position="304"/>
    </location>
</feature>
<keyword evidence="1" id="KW-1133">Transmembrane helix</keyword>
<name>A0A433SH27_9BURK</name>
<comment type="caution">
    <text evidence="2">The sequence shown here is derived from an EMBL/GenBank/DDBJ whole genome shotgun (WGS) entry which is preliminary data.</text>
</comment>
<dbReference type="OrthoDB" id="9814178at2"/>
<proteinExistence type="predicted"/>